<keyword evidence="5 6" id="KW-0482">Metalloprotease</keyword>
<evidence type="ECO:0000256" key="4">
    <source>
        <dbReference type="ARBA" id="ARBA00022833"/>
    </source>
</evidence>
<evidence type="ECO:0000256" key="6">
    <source>
        <dbReference type="RuleBase" id="RU003983"/>
    </source>
</evidence>
<name>A0A379M381_9NOCA</name>
<evidence type="ECO:0000256" key="5">
    <source>
        <dbReference type="ARBA" id="ARBA00023049"/>
    </source>
</evidence>
<dbReference type="Pfam" id="PF01435">
    <property type="entry name" value="Peptidase_M48"/>
    <property type="match status" value="1"/>
</dbReference>
<dbReference type="Gene3D" id="3.30.2010.10">
    <property type="entry name" value="Metalloproteases ('zincins'), catalytic domain"/>
    <property type="match status" value="1"/>
</dbReference>
<dbReference type="PANTHER" id="PTHR34978">
    <property type="entry name" value="POSSIBLE SENSOR-TRANSDUCER PROTEIN BLAR"/>
    <property type="match status" value="1"/>
</dbReference>
<dbReference type="CDD" id="cd07326">
    <property type="entry name" value="M56_BlaR1_MecR1_like"/>
    <property type="match status" value="1"/>
</dbReference>
<keyword evidence="7" id="KW-1133">Transmembrane helix</keyword>
<keyword evidence="7" id="KW-0812">Transmembrane</keyword>
<feature type="transmembrane region" description="Helical" evidence="7">
    <location>
        <begin position="291"/>
        <end position="313"/>
    </location>
</feature>
<dbReference type="EMBL" id="UGVI01000001">
    <property type="protein sequence ID" value="SUE16760.1"/>
    <property type="molecule type" value="Genomic_DNA"/>
</dbReference>
<sequence>MIVAAALFVAALVLGFAAPRWLSHLASPGRDPRGALTAWVSTEVLFVAALAGGPLAVATRPGLQIDHLPVPASCVRTARDEGLLPWLPYLETALWVVAGAVLVRIAVVVSRSYRRHRRETVAHLNLVRILGRIRRHAGGEVIWLQDTACAAYSIGGRNGTVVAGEGLKALDPPTRRAVLDHEYAHIRGRHHVLVAISGALRTALPFVPLCRQGAPWIRVLVELAADRRAAQSCGHDAVRDALLRCATTLDPAAREEVSDGYLDARLRWLSPVRRSGRSHRVLARSFATRPFAVALSALPAFLTGVSVVGIVTASCLTV</sequence>
<evidence type="ECO:0000256" key="7">
    <source>
        <dbReference type="SAM" id="Phobius"/>
    </source>
</evidence>
<proteinExistence type="inferred from homology"/>
<dbReference type="GO" id="GO:0006508">
    <property type="term" value="P:proteolysis"/>
    <property type="evidence" value="ECO:0007669"/>
    <property type="project" value="UniProtKB-KW"/>
</dbReference>
<keyword evidence="4 6" id="KW-0862">Zinc</keyword>
<keyword evidence="7" id="KW-0472">Membrane</keyword>
<evidence type="ECO:0000256" key="1">
    <source>
        <dbReference type="ARBA" id="ARBA00022670"/>
    </source>
</evidence>
<protein>
    <submittedName>
        <fullName evidence="9">Hypothetical membrane protein</fullName>
    </submittedName>
</protein>
<comment type="similarity">
    <text evidence="6">Belongs to the peptidase M48 family.</text>
</comment>
<organism evidence="9 10">
    <name type="scientific">Rhodococcus gordoniae</name>
    <dbReference type="NCBI Taxonomy" id="223392"/>
    <lineage>
        <taxon>Bacteria</taxon>
        <taxon>Bacillati</taxon>
        <taxon>Actinomycetota</taxon>
        <taxon>Actinomycetes</taxon>
        <taxon>Mycobacteriales</taxon>
        <taxon>Nocardiaceae</taxon>
        <taxon>Rhodococcus</taxon>
    </lineage>
</organism>
<comment type="cofactor">
    <cofactor evidence="6">
        <name>Zn(2+)</name>
        <dbReference type="ChEBI" id="CHEBI:29105"/>
    </cofactor>
    <text evidence="6">Binds 1 zinc ion per subunit.</text>
</comment>
<evidence type="ECO:0000313" key="9">
    <source>
        <dbReference type="EMBL" id="SUE16760.1"/>
    </source>
</evidence>
<dbReference type="GO" id="GO:0004222">
    <property type="term" value="F:metalloendopeptidase activity"/>
    <property type="evidence" value="ECO:0007669"/>
    <property type="project" value="InterPro"/>
</dbReference>
<keyword evidence="10" id="KW-1185">Reference proteome</keyword>
<dbReference type="InterPro" id="IPR001915">
    <property type="entry name" value="Peptidase_M48"/>
</dbReference>
<accession>A0A379M381</accession>
<reference evidence="9 10" key="1">
    <citation type="submission" date="2018-06" db="EMBL/GenBank/DDBJ databases">
        <authorList>
            <consortium name="Pathogen Informatics"/>
            <person name="Doyle S."/>
        </authorList>
    </citation>
    <scope>NUCLEOTIDE SEQUENCE [LARGE SCALE GENOMIC DNA]</scope>
    <source>
        <strain evidence="9 10">NCTC13296</strain>
    </source>
</reference>
<keyword evidence="2" id="KW-0479">Metal-binding</keyword>
<dbReference type="AlphaFoldDB" id="A0A379M381"/>
<keyword evidence="3 6" id="KW-0378">Hydrolase</keyword>
<keyword evidence="1 6" id="KW-0645">Protease</keyword>
<dbReference type="GO" id="GO:0046872">
    <property type="term" value="F:metal ion binding"/>
    <property type="evidence" value="ECO:0007669"/>
    <property type="project" value="UniProtKB-KW"/>
</dbReference>
<evidence type="ECO:0000256" key="2">
    <source>
        <dbReference type="ARBA" id="ARBA00022723"/>
    </source>
</evidence>
<evidence type="ECO:0000313" key="10">
    <source>
        <dbReference type="Proteomes" id="UP000254569"/>
    </source>
</evidence>
<feature type="transmembrane region" description="Helical" evidence="7">
    <location>
        <begin position="92"/>
        <end position="109"/>
    </location>
</feature>
<dbReference type="InterPro" id="IPR052173">
    <property type="entry name" value="Beta-lactam_resp_regulator"/>
</dbReference>
<evidence type="ECO:0000256" key="3">
    <source>
        <dbReference type="ARBA" id="ARBA00022801"/>
    </source>
</evidence>
<dbReference type="Proteomes" id="UP000254569">
    <property type="component" value="Unassembled WGS sequence"/>
</dbReference>
<dbReference type="PANTHER" id="PTHR34978:SF3">
    <property type="entry name" value="SLR0241 PROTEIN"/>
    <property type="match status" value="1"/>
</dbReference>
<gene>
    <name evidence="9" type="ORF">NCTC13296_03653</name>
</gene>
<feature type="domain" description="Peptidase M48" evidence="8">
    <location>
        <begin position="144"/>
        <end position="202"/>
    </location>
</feature>
<evidence type="ECO:0000259" key="8">
    <source>
        <dbReference type="Pfam" id="PF01435"/>
    </source>
</evidence>
<dbReference type="OrthoDB" id="9785340at2"/>
<dbReference type="RefSeq" id="WP_064064787.1">
    <property type="nucleotide sequence ID" value="NZ_LPZN01000048.1"/>
</dbReference>